<keyword evidence="3" id="KW-0479">Metal-binding</keyword>
<dbReference type="EC" id="3.2.1.1" evidence="6"/>
<gene>
    <name evidence="9" type="ORF">CCO02nite_22190</name>
</gene>
<dbReference type="GO" id="GO:0046872">
    <property type="term" value="F:metal ion binding"/>
    <property type="evidence" value="ECO:0007669"/>
    <property type="project" value="UniProtKB-KW"/>
</dbReference>
<protein>
    <recommendedName>
        <fullName evidence="6">Alpha-amylase</fullName>
        <ecNumber evidence="6">3.2.1.1</ecNumber>
    </recommendedName>
</protein>
<evidence type="ECO:0000256" key="3">
    <source>
        <dbReference type="ARBA" id="ARBA00022723"/>
    </source>
</evidence>
<evidence type="ECO:0000256" key="7">
    <source>
        <dbReference type="SAM" id="MobiDB-lite"/>
    </source>
</evidence>
<dbReference type="GO" id="GO:0004556">
    <property type="term" value="F:alpha-amylase activity"/>
    <property type="evidence" value="ECO:0007669"/>
    <property type="project" value="UniProtKB-UniRule"/>
</dbReference>
<proteinExistence type="inferred from homology"/>
<dbReference type="SMART" id="SM00642">
    <property type="entry name" value="Aamy"/>
    <property type="match status" value="1"/>
</dbReference>
<organism evidence="9 10">
    <name type="scientific">Cellulomonas composti</name>
    <dbReference type="NCBI Taxonomy" id="266130"/>
    <lineage>
        <taxon>Bacteria</taxon>
        <taxon>Bacillati</taxon>
        <taxon>Actinomycetota</taxon>
        <taxon>Actinomycetes</taxon>
        <taxon>Micrococcales</taxon>
        <taxon>Cellulomonadaceae</taxon>
        <taxon>Cellulomonas</taxon>
    </lineage>
</organism>
<dbReference type="SUPFAM" id="SSF51445">
    <property type="entry name" value="(Trans)glycosidases"/>
    <property type="match status" value="1"/>
</dbReference>
<dbReference type="InterPro" id="IPR032091">
    <property type="entry name" value="Malt_amylase-like_C"/>
</dbReference>
<evidence type="ECO:0000313" key="9">
    <source>
        <dbReference type="EMBL" id="GEL95561.1"/>
    </source>
</evidence>
<keyword evidence="6" id="KW-0378">Hydrolase</keyword>
<dbReference type="InterPro" id="IPR006046">
    <property type="entry name" value="Alpha_amylase"/>
</dbReference>
<comment type="catalytic activity">
    <reaction evidence="6">
        <text>Endohydrolysis of (1-&gt;4)-alpha-D-glucosidic linkages in polysaccharides containing three or more (1-&gt;4)-alpha-linked D-glucose units.</text>
        <dbReference type="EC" id="3.2.1.1"/>
    </reaction>
</comment>
<reference evidence="9 10" key="1">
    <citation type="submission" date="2019-07" db="EMBL/GenBank/DDBJ databases">
        <title>Whole genome shotgun sequence of Cellulomonas composti NBRC 100758.</title>
        <authorList>
            <person name="Hosoyama A."/>
            <person name="Uohara A."/>
            <person name="Ohji S."/>
            <person name="Ichikawa N."/>
        </authorList>
    </citation>
    <scope>NUCLEOTIDE SEQUENCE [LARGE SCALE GENOMIC DNA]</scope>
    <source>
        <strain evidence="9 10">NBRC 100758</strain>
    </source>
</reference>
<keyword evidence="10" id="KW-1185">Reference proteome</keyword>
<comment type="caution">
    <text evidence="9">The sequence shown here is derived from an EMBL/GenBank/DDBJ whole genome shotgun (WGS) entry which is preliminary data.</text>
</comment>
<dbReference type="FunFam" id="3.20.20.80:FF:000055">
    <property type="entry name" value="Trehalose synthase"/>
    <property type="match status" value="1"/>
</dbReference>
<dbReference type="GO" id="GO:0005975">
    <property type="term" value="P:carbohydrate metabolic process"/>
    <property type="evidence" value="ECO:0007669"/>
    <property type="project" value="InterPro"/>
</dbReference>
<dbReference type="GO" id="GO:0047471">
    <property type="term" value="F:maltose alpha-D-glucosyltransferase activity"/>
    <property type="evidence" value="ECO:0007669"/>
    <property type="project" value="UniProtKB-EC"/>
</dbReference>
<evidence type="ECO:0000256" key="4">
    <source>
        <dbReference type="ARBA" id="ARBA00022837"/>
    </source>
</evidence>
<dbReference type="SUPFAM" id="SSF51011">
    <property type="entry name" value="Glycosyl hydrolase domain"/>
    <property type="match status" value="1"/>
</dbReference>
<dbReference type="PRINTS" id="PR00110">
    <property type="entry name" value="ALPHAAMYLASE"/>
</dbReference>
<dbReference type="PANTHER" id="PTHR10357:SF219">
    <property type="entry name" value="MALTOSE ALPHA-D-GLUCOSYLTRANSFERASE"/>
    <property type="match status" value="1"/>
</dbReference>
<dbReference type="Gene3D" id="2.60.40.1180">
    <property type="entry name" value="Golgi alpha-mannosidase II"/>
    <property type="match status" value="1"/>
</dbReference>
<dbReference type="InterPro" id="IPR013780">
    <property type="entry name" value="Glyco_hydro_b"/>
</dbReference>
<evidence type="ECO:0000256" key="1">
    <source>
        <dbReference type="ARBA" id="ARBA00001595"/>
    </source>
</evidence>
<comment type="catalytic activity">
    <reaction evidence="1">
        <text>D-maltose = alpha,alpha-trehalose</text>
        <dbReference type="Rhea" id="RHEA:15145"/>
        <dbReference type="ChEBI" id="CHEBI:16551"/>
        <dbReference type="ChEBI" id="CHEBI:17306"/>
        <dbReference type="EC" id="5.4.99.16"/>
    </reaction>
</comment>
<dbReference type="Pfam" id="PF00128">
    <property type="entry name" value="Alpha-amylase"/>
    <property type="match status" value="2"/>
</dbReference>
<dbReference type="PANTHER" id="PTHR10357">
    <property type="entry name" value="ALPHA-AMYLASE FAMILY MEMBER"/>
    <property type="match status" value="1"/>
</dbReference>
<feature type="region of interest" description="Disordered" evidence="7">
    <location>
        <begin position="1"/>
        <end position="36"/>
    </location>
</feature>
<dbReference type="Pfam" id="PF16657">
    <property type="entry name" value="Malt_amylase_C"/>
    <property type="match status" value="1"/>
</dbReference>
<dbReference type="Proteomes" id="UP000321720">
    <property type="component" value="Unassembled WGS sequence"/>
</dbReference>
<accession>A0A511JC49</accession>
<dbReference type="CDD" id="cd11334">
    <property type="entry name" value="AmyAc_TreS"/>
    <property type="match status" value="1"/>
</dbReference>
<keyword evidence="6" id="KW-0326">Glycosidase</keyword>
<dbReference type="InterPro" id="IPR045857">
    <property type="entry name" value="O16G_dom_2"/>
</dbReference>
<comment type="similarity">
    <text evidence="2">Belongs to the glycosyl hydrolase 13 family. TreS subfamily.</text>
</comment>
<evidence type="ECO:0000256" key="6">
    <source>
        <dbReference type="RuleBase" id="RU361134"/>
    </source>
</evidence>
<dbReference type="Gene3D" id="3.20.20.80">
    <property type="entry name" value="Glycosidases"/>
    <property type="match status" value="1"/>
</dbReference>
<dbReference type="InterPro" id="IPR012810">
    <property type="entry name" value="TreS/a-amylase_N"/>
</dbReference>
<evidence type="ECO:0000259" key="8">
    <source>
        <dbReference type="SMART" id="SM00642"/>
    </source>
</evidence>
<evidence type="ECO:0000256" key="5">
    <source>
        <dbReference type="ARBA" id="ARBA00023235"/>
    </source>
</evidence>
<feature type="domain" description="Glycosyl hydrolase family 13 catalytic" evidence="8">
    <location>
        <begin position="49"/>
        <end position="449"/>
    </location>
</feature>
<evidence type="ECO:0000313" key="10">
    <source>
        <dbReference type="Proteomes" id="UP000321720"/>
    </source>
</evidence>
<dbReference type="AlphaFoldDB" id="A0A511JC49"/>
<dbReference type="NCBIfam" id="TIGR02456">
    <property type="entry name" value="treS_nterm"/>
    <property type="match status" value="1"/>
</dbReference>
<name>A0A511JC49_9CELL</name>
<dbReference type="OrthoDB" id="9043248at2"/>
<dbReference type="Gene3D" id="3.90.400.10">
    <property type="entry name" value="Oligo-1,6-glucosidase, Domain 2"/>
    <property type="match status" value="1"/>
</dbReference>
<keyword evidence="6" id="KW-0119">Carbohydrate metabolism</keyword>
<evidence type="ECO:0000256" key="2">
    <source>
        <dbReference type="ARBA" id="ARBA00005496"/>
    </source>
</evidence>
<dbReference type="InterPro" id="IPR006047">
    <property type="entry name" value="GH13_cat_dom"/>
</dbReference>
<keyword evidence="5" id="KW-0413">Isomerase</keyword>
<keyword evidence="4" id="KW-0106">Calcium</keyword>
<dbReference type="InterPro" id="IPR017853">
    <property type="entry name" value="GH"/>
</dbReference>
<dbReference type="EMBL" id="BJWG01000009">
    <property type="protein sequence ID" value="GEL95561.1"/>
    <property type="molecule type" value="Genomic_DNA"/>
</dbReference>
<sequence>MTSLPHVREPAPTTSQIRLPAGRQPAVPGTPADGLHDDPQWYRTAVFYEVMLRCFSDSTGTGSGDLRGLIDRLDYLQWLGIDCLWLPPFYPSPLRDGGYDVADYTAVASQYGSVEDFTELIEQAHARGMRVVVDLVMNHTSDAHPWFQASRSDPDGPYGDFYVWSDDHTRYPDARIIFVDTETSNWTFDPVRRQYFWHRFFSHQPDLNFENPRVREAMLDVGRFWLRLGVDGFRLDAVPYLFEAEGTNCENLPETHKFLRSVRRVLDEEFPGRIMLAEANQWPEDVVHYFGTDDEPECHMCFHFPVMPRIYYAIRDQRATQIVDILADTPPIPSHGQWSTFLRNHDELTLEMVSTEERASMYGWYAPDSRMRANVGIRRRLAPLLDNSRKEIELAHALLLSLPGSPCLYYGDEIGMGDNIWLPDRDAVRTPMQWTPDRNAGFSTADPGQLYLPVVQSLVHHYGHTNVEAQLAQPTSLLHWVKGMLAVRKQHPAMGLGEFQVLSSDHESVLAFTRTSQDETVLVVANLAATARSAHVVVPGHAGAAMTDAFGGASFGTLDEHGATRFTLGSREFFWLLLTPAPDHRTAPPMVPRTTVAPHATSVAPTGAIPVTAAPTTTAPTTSPER</sequence>